<reference evidence="2" key="1">
    <citation type="submission" date="2022-06" db="EMBL/GenBank/DDBJ databases">
        <title>Leptospira isolates from biofilms formed at urban environments.</title>
        <authorList>
            <person name="Ribeiro P.S."/>
            <person name="Sousa T."/>
            <person name="Carvalho N."/>
            <person name="Aburjaile F."/>
            <person name="Neves F."/>
            <person name="Oliveira D."/>
            <person name="Blanco L."/>
            <person name="Lima J."/>
            <person name="Costa F."/>
            <person name="Brenig B."/>
            <person name="Soares S."/>
            <person name="Ramos R."/>
            <person name="Goes-Neto A."/>
            <person name="Matiuzzi M."/>
            <person name="Azevedo V."/>
            <person name="Ristow P."/>
        </authorList>
    </citation>
    <scope>NUCLEOTIDE SEQUENCE</scope>
    <source>
        <strain evidence="2">VSF7</strain>
    </source>
</reference>
<dbReference type="EMBL" id="JAMQQD010000005">
    <property type="protein sequence ID" value="MCW7516264.1"/>
    <property type="molecule type" value="Genomic_DNA"/>
</dbReference>
<organism evidence="2 3">
    <name type="scientific">Leptospira levettii</name>
    <dbReference type="NCBI Taxonomy" id="2023178"/>
    <lineage>
        <taxon>Bacteria</taxon>
        <taxon>Pseudomonadati</taxon>
        <taxon>Spirochaetota</taxon>
        <taxon>Spirochaetia</taxon>
        <taxon>Leptospirales</taxon>
        <taxon>Leptospiraceae</taxon>
        <taxon>Leptospira</taxon>
    </lineage>
</organism>
<evidence type="ECO:0000259" key="1">
    <source>
        <dbReference type="Pfam" id="PF01370"/>
    </source>
</evidence>
<dbReference type="SUPFAM" id="SSF51735">
    <property type="entry name" value="NAD(P)-binding Rossmann-fold domains"/>
    <property type="match status" value="1"/>
</dbReference>
<dbReference type="InterPro" id="IPR001509">
    <property type="entry name" value="Epimerase_deHydtase"/>
</dbReference>
<name>A0AAW5VBQ5_9LEPT</name>
<dbReference type="Pfam" id="PF01370">
    <property type="entry name" value="Epimerase"/>
    <property type="match status" value="1"/>
</dbReference>
<sequence>MKKVLIIGNMGYIGPLVKDQLLNNRTDYILEGFDLGLFGHCLFGASSLPEISLKKQYFGDVRKFPAEILQGIDSVIYLAAISNDPMGKEFETLTHEINHQACFEIAKQAKERGVRNFVLASSCSVYGAGGTEAKKETDPIAPLSAYAVSKVEAEKSLQTIADSNFIVTCLRFATACGDSPRLRLDLILNDFVATAILKNEISILSDGTPLRPLIHVKDMSRALEWGINRESKDGTHFLVLNAGSNRWNFSVLELANLVSEVLGGVKISINKEAPPDKRSYKVNFDLFESLAGNFACKEDIRETILHLAESIKKSGFNQKDFYQSDLIRLNVLRKMRAKNII</sequence>
<dbReference type="Proteomes" id="UP001209694">
    <property type="component" value="Unassembled WGS sequence"/>
</dbReference>
<dbReference type="Gene3D" id="3.40.50.720">
    <property type="entry name" value="NAD(P)-binding Rossmann-like Domain"/>
    <property type="match status" value="1"/>
</dbReference>
<gene>
    <name evidence="2" type="ORF">ND810_13945</name>
</gene>
<dbReference type="PANTHER" id="PTHR43245">
    <property type="entry name" value="BIFUNCTIONAL POLYMYXIN RESISTANCE PROTEIN ARNA"/>
    <property type="match status" value="1"/>
</dbReference>
<dbReference type="PANTHER" id="PTHR43245:SF23">
    <property type="entry name" value="NAD(P)-BINDING DOMAIN-CONTAINING PROTEIN"/>
    <property type="match status" value="1"/>
</dbReference>
<dbReference type="RefSeq" id="WP_265356022.1">
    <property type="nucleotide sequence ID" value="NZ_JAMQPS010000002.1"/>
</dbReference>
<comment type="caution">
    <text evidence="2">The sequence shown here is derived from an EMBL/GenBank/DDBJ whole genome shotgun (WGS) entry which is preliminary data.</text>
</comment>
<dbReference type="InterPro" id="IPR050177">
    <property type="entry name" value="Lipid_A_modif_metabolic_enz"/>
</dbReference>
<proteinExistence type="predicted"/>
<dbReference type="InterPro" id="IPR036291">
    <property type="entry name" value="NAD(P)-bd_dom_sf"/>
</dbReference>
<protein>
    <submittedName>
        <fullName evidence="2">SDR family oxidoreductase</fullName>
    </submittedName>
</protein>
<dbReference type="AlphaFoldDB" id="A0AAW5VBQ5"/>
<evidence type="ECO:0000313" key="3">
    <source>
        <dbReference type="Proteomes" id="UP001209694"/>
    </source>
</evidence>
<dbReference type="CDD" id="cd08946">
    <property type="entry name" value="SDR_e"/>
    <property type="match status" value="1"/>
</dbReference>
<accession>A0AAW5VBQ5</accession>
<feature type="domain" description="NAD-dependent epimerase/dehydratase" evidence="1">
    <location>
        <begin position="4"/>
        <end position="236"/>
    </location>
</feature>
<evidence type="ECO:0000313" key="2">
    <source>
        <dbReference type="EMBL" id="MCW7516264.1"/>
    </source>
</evidence>